<evidence type="ECO:0000313" key="3">
    <source>
        <dbReference type="Proteomes" id="UP001416858"/>
    </source>
</evidence>
<reference evidence="2 3" key="1">
    <citation type="submission" date="2024-02" db="EMBL/GenBank/DDBJ databases">
        <title>Rhodopirellula caenicola NBRC 110016.</title>
        <authorList>
            <person name="Ichikawa N."/>
            <person name="Katano-Makiyama Y."/>
            <person name="Hidaka K."/>
        </authorList>
    </citation>
    <scope>NUCLEOTIDE SEQUENCE [LARGE SCALE GENOMIC DNA]</scope>
    <source>
        <strain evidence="2 3">NBRC 110016</strain>
    </source>
</reference>
<gene>
    <name evidence="2" type="ORF">Rcae01_04413</name>
</gene>
<dbReference type="Gene3D" id="2.30.30.700">
    <property type="entry name" value="SLA1 homology domain 1"/>
    <property type="match status" value="1"/>
</dbReference>
<keyword evidence="3" id="KW-1185">Reference proteome</keyword>
<comment type="caution">
    <text evidence="2">The sequence shown here is derived from an EMBL/GenBank/DDBJ whole genome shotgun (WGS) entry which is preliminary data.</text>
</comment>
<feature type="domain" description="SLA1 homology" evidence="1">
    <location>
        <begin position="41"/>
        <end position="99"/>
    </location>
</feature>
<dbReference type="Proteomes" id="UP001416858">
    <property type="component" value="Unassembled WGS sequence"/>
</dbReference>
<dbReference type="RefSeq" id="WP_345685682.1">
    <property type="nucleotide sequence ID" value="NZ_BAABRO010000011.1"/>
</dbReference>
<accession>A0ABP9VUX7</accession>
<dbReference type="Gene3D" id="2.130.10.10">
    <property type="entry name" value="YVTN repeat-like/Quinoprotein amine dehydrogenase"/>
    <property type="match status" value="1"/>
</dbReference>
<dbReference type="Pfam" id="PF03983">
    <property type="entry name" value="SHD1"/>
    <property type="match status" value="1"/>
</dbReference>
<sequence>MSQTNPERCSASSLSRRMSLRQYVWIPIFLASLVMATPTTASEPVRIWVDQSGLHAIEAMLISITDEVAFLRRPDGSKVKIAVDQLSQADQDYISSWSDRSHFSENHLRWTPPVLPRFSARPLLDLPAATSLLNDGDALAAVRGSLAPLKTTLPSVCVPDPQPFSYNLAFGKQTIGDIQPYDSVSRPLVIATESQTFLAASISTGLNSNQSATSNRIVCYEPATGKASTVFQSKVPVTILDHHQPSGRTLVLYGHRVMGHGGQLAVAKGWEDDQLSIKYFRSLPMISSSTSAVGTQGKQVHWARWIDDEHVVAAIDTEIAVWNLFSGECVHRICRIPSACEPAISTGRRYIAVPRPGVVELYETESGASLGTIPIEPGQRSYVSFSPRGDSLAIATTSRLRVWELSSASLRGEATSRRSLGKGAPVWIDTDLVLSSNGVLLSIYRGVPVWRYELSGSTIASFGFTTEQQGVGLVTRRPHGQIAYVEVPHETVQRAVPWVNDRLASDADNVWDIPGKSVLGEYGWTDRELRFTQFEQASR</sequence>
<name>A0ABP9VUX7_9BACT</name>
<dbReference type="InterPro" id="IPR011047">
    <property type="entry name" value="Quinoprotein_ADH-like_sf"/>
</dbReference>
<evidence type="ECO:0000259" key="1">
    <source>
        <dbReference type="Pfam" id="PF03983"/>
    </source>
</evidence>
<dbReference type="InterPro" id="IPR007131">
    <property type="entry name" value="SHD1"/>
</dbReference>
<evidence type="ECO:0000313" key="2">
    <source>
        <dbReference type="EMBL" id="GAA5508944.1"/>
    </source>
</evidence>
<organism evidence="2 3">
    <name type="scientific">Novipirellula caenicola</name>
    <dbReference type="NCBI Taxonomy" id="1536901"/>
    <lineage>
        <taxon>Bacteria</taxon>
        <taxon>Pseudomonadati</taxon>
        <taxon>Planctomycetota</taxon>
        <taxon>Planctomycetia</taxon>
        <taxon>Pirellulales</taxon>
        <taxon>Pirellulaceae</taxon>
        <taxon>Novipirellula</taxon>
    </lineage>
</organism>
<protein>
    <recommendedName>
        <fullName evidence="1">SLA1 homology domain-containing protein</fullName>
    </recommendedName>
</protein>
<proteinExistence type="predicted"/>
<dbReference type="EMBL" id="BAABRO010000011">
    <property type="protein sequence ID" value="GAA5508944.1"/>
    <property type="molecule type" value="Genomic_DNA"/>
</dbReference>
<dbReference type="InterPro" id="IPR015943">
    <property type="entry name" value="WD40/YVTN_repeat-like_dom_sf"/>
</dbReference>
<dbReference type="SUPFAM" id="SSF50998">
    <property type="entry name" value="Quinoprotein alcohol dehydrogenase-like"/>
    <property type="match status" value="1"/>
</dbReference>